<feature type="binding site" evidence="7">
    <location>
        <begin position="85"/>
        <end position="87"/>
    </location>
    <ligand>
        <name>5-amino-6-(D-ribitylamino)uracil</name>
        <dbReference type="ChEBI" id="CHEBI:15934"/>
    </ligand>
</feature>
<proteinExistence type="inferred from homology"/>
<dbReference type="NCBIfam" id="TIGR00114">
    <property type="entry name" value="lumazine-synth"/>
    <property type="match status" value="1"/>
</dbReference>
<feature type="binding site" evidence="7">
    <location>
        <position position="27"/>
    </location>
    <ligand>
        <name>5-amino-6-(D-ribitylamino)uracil</name>
        <dbReference type="ChEBI" id="CHEBI:15934"/>
    </ligand>
</feature>
<evidence type="ECO:0000256" key="1">
    <source>
        <dbReference type="ARBA" id="ARBA00004917"/>
    </source>
</evidence>
<reference evidence="8 9" key="1">
    <citation type="submission" date="2024-08" db="EMBL/GenBank/DDBJ databases">
        <title>Whole-genome sequencing of halo(alkali)philic microorganisms from hypersaline lakes.</title>
        <authorList>
            <person name="Sorokin D.Y."/>
            <person name="Merkel A.Y."/>
            <person name="Messina E."/>
            <person name="Yakimov M."/>
        </authorList>
    </citation>
    <scope>NUCLEOTIDE SEQUENCE [LARGE SCALE GENOMIC DNA]</scope>
    <source>
        <strain evidence="8 9">AB-hyl4</strain>
    </source>
</reference>
<feature type="binding site" evidence="7">
    <location>
        <begin position="61"/>
        <end position="63"/>
    </location>
    <ligand>
        <name>5-amino-6-(D-ribitylamino)uracil</name>
        <dbReference type="ChEBI" id="CHEBI:15934"/>
    </ligand>
</feature>
<comment type="catalytic activity">
    <reaction evidence="6 7">
        <text>(2S)-2-hydroxy-3-oxobutyl phosphate + 5-amino-6-(D-ribitylamino)uracil = 6,7-dimethyl-8-(1-D-ribityl)lumazine + phosphate + 2 H2O + H(+)</text>
        <dbReference type="Rhea" id="RHEA:26152"/>
        <dbReference type="ChEBI" id="CHEBI:15377"/>
        <dbReference type="ChEBI" id="CHEBI:15378"/>
        <dbReference type="ChEBI" id="CHEBI:15934"/>
        <dbReference type="ChEBI" id="CHEBI:43474"/>
        <dbReference type="ChEBI" id="CHEBI:58201"/>
        <dbReference type="ChEBI" id="CHEBI:58830"/>
        <dbReference type="EC" id="2.5.1.78"/>
    </reaction>
</comment>
<dbReference type="Gene3D" id="3.40.50.960">
    <property type="entry name" value="Lumazine/riboflavin synthase"/>
    <property type="match status" value="1"/>
</dbReference>
<organism evidence="8 9">
    <name type="scientific">Natronomicrosphaera hydrolytica</name>
    <dbReference type="NCBI Taxonomy" id="3242702"/>
    <lineage>
        <taxon>Bacteria</taxon>
        <taxon>Pseudomonadati</taxon>
        <taxon>Planctomycetota</taxon>
        <taxon>Phycisphaerae</taxon>
        <taxon>Phycisphaerales</taxon>
        <taxon>Phycisphaeraceae</taxon>
        <taxon>Natronomicrosphaera</taxon>
    </lineage>
</organism>
<feature type="binding site" evidence="7">
    <location>
        <position position="118"/>
    </location>
    <ligand>
        <name>5-amino-6-(D-ribitylamino)uracil</name>
        <dbReference type="ChEBI" id="CHEBI:15934"/>
    </ligand>
</feature>
<dbReference type="Pfam" id="PF00885">
    <property type="entry name" value="DMRL_synthase"/>
    <property type="match status" value="1"/>
</dbReference>
<dbReference type="HAMAP" id="MF_00178">
    <property type="entry name" value="Lumazine_synth"/>
    <property type="match status" value="1"/>
</dbReference>
<comment type="caution">
    <text evidence="8">The sequence shown here is derived from an EMBL/GenBank/DDBJ whole genome shotgun (WGS) entry which is preliminary data.</text>
</comment>
<protein>
    <recommendedName>
        <fullName evidence="3 7">6,7-dimethyl-8-ribityllumazine synthase</fullName>
        <shortName evidence="7">DMRL synthase</shortName>
        <shortName evidence="7">LS</shortName>
        <shortName evidence="7">Lumazine synthase</shortName>
        <ecNumber evidence="3 7">2.5.1.78</ecNumber>
    </recommendedName>
</protein>
<evidence type="ECO:0000256" key="5">
    <source>
        <dbReference type="ARBA" id="ARBA00022679"/>
    </source>
</evidence>
<feature type="binding site" evidence="7">
    <location>
        <begin position="90"/>
        <end position="91"/>
    </location>
    <ligand>
        <name>(2S)-2-hydroxy-3-oxobutyl phosphate</name>
        <dbReference type="ChEBI" id="CHEBI:58830"/>
    </ligand>
</feature>
<evidence type="ECO:0000256" key="2">
    <source>
        <dbReference type="ARBA" id="ARBA00007424"/>
    </source>
</evidence>
<dbReference type="CDD" id="cd09209">
    <property type="entry name" value="Lumazine_synthase-I"/>
    <property type="match status" value="1"/>
</dbReference>
<dbReference type="GO" id="GO:0000906">
    <property type="term" value="F:6,7-dimethyl-8-ribityllumazine synthase activity"/>
    <property type="evidence" value="ECO:0007669"/>
    <property type="project" value="UniProtKB-EC"/>
</dbReference>
<accession>A0ABV4U500</accession>
<name>A0ABV4U500_9BACT</name>
<keyword evidence="9" id="KW-1185">Reference proteome</keyword>
<gene>
    <name evidence="7 8" type="primary">ribH</name>
    <name evidence="8" type="ORF">ACERK3_06190</name>
</gene>
<evidence type="ECO:0000313" key="9">
    <source>
        <dbReference type="Proteomes" id="UP001575105"/>
    </source>
</evidence>
<dbReference type="RefSeq" id="WP_425344808.1">
    <property type="nucleotide sequence ID" value="NZ_JBGUBD010000003.1"/>
</dbReference>
<evidence type="ECO:0000256" key="6">
    <source>
        <dbReference type="ARBA" id="ARBA00048785"/>
    </source>
</evidence>
<dbReference type="InterPro" id="IPR034964">
    <property type="entry name" value="LS"/>
</dbReference>
<evidence type="ECO:0000313" key="8">
    <source>
        <dbReference type="EMBL" id="MFA9477884.1"/>
    </source>
</evidence>
<comment type="pathway">
    <text evidence="1 7">Cofactor biosynthesis; riboflavin biosynthesis; riboflavin from 2-hydroxy-3-oxobutyl phosphate and 5-amino-6-(D-ribitylamino)uracil: step 1/2.</text>
</comment>
<keyword evidence="5 7" id="KW-0808">Transferase</keyword>
<dbReference type="PANTHER" id="PTHR21058:SF0">
    <property type="entry name" value="6,7-DIMETHYL-8-RIBITYLLUMAZINE SYNTHASE"/>
    <property type="match status" value="1"/>
</dbReference>
<dbReference type="SUPFAM" id="SSF52121">
    <property type="entry name" value="Lumazine synthase"/>
    <property type="match status" value="1"/>
</dbReference>
<evidence type="ECO:0000256" key="7">
    <source>
        <dbReference type="HAMAP-Rule" id="MF_00178"/>
    </source>
</evidence>
<dbReference type="Proteomes" id="UP001575105">
    <property type="component" value="Unassembled WGS sequence"/>
</dbReference>
<dbReference type="InterPro" id="IPR002180">
    <property type="entry name" value="LS/RS"/>
</dbReference>
<sequence>MSETQPNNLEGELLVGDAKIAIVTARFNEFITKALLDSAVNHWTRLGGSADRLTTAWVPGSFELPVAAKKLAESGEYQAVICLGCVIRGETDHYDHVVEQTAKGIREVGTQTGVPCIFGVITCETLEQAIHRAGAKLGNQGGKAMMAAIEMANLLKKI</sequence>
<evidence type="ECO:0000256" key="4">
    <source>
        <dbReference type="ARBA" id="ARBA00022619"/>
    </source>
</evidence>
<evidence type="ECO:0000256" key="3">
    <source>
        <dbReference type="ARBA" id="ARBA00012664"/>
    </source>
</evidence>
<dbReference type="InterPro" id="IPR036467">
    <property type="entry name" value="LS/RS_sf"/>
</dbReference>
<feature type="active site" description="Proton donor" evidence="7">
    <location>
        <position position="93"/>
    </location>
</feature>
<keyword evidence="4 7" id="KW-0686">Riboflavin biosynthesis</keyword>
<comment type="similarity">
    <text evidence="2 7">Belongs to the DMRL synthase family.</text>
</comment>
<dbReference type="EMBL" id="JBGUBD010000003">
    <property type="protein sequence ID" value="MFA9477884.1"/>
    <property type="molecule type" value="Genomic_DNA"/>
</dbReference>
<feature type="binding site" evidence="7">
    <location>
        <position position="132"/>
    </location>
    <ligand>
        <name>(2S)-2-hydroxy-3-oxobutyl phosphate</name>
        <dbReference type="ChEBI" id="CHEBI:58830"/>
    </ligand>
</feature>
<dbReference type="PANTHER" id="PTHR21058">
    <property type="entry name" value="6,7-DIMETHYL-8-RIBITYLLUMAZINE SYNTHASE DMRL SYNTHASE LUMAZINE SYNTHASE"/>
    <property type="match status" value="1"/>
</dbReference>
<comment type="function">
    <text evidence="7">Catalyzes the formation of 6,7-dimethyl-8-ribityllumazine by condensation of 5-amino-6-(D-ribitylamino)uracil with 3,4-dihydroxy-2-butanone 4-phosphate. This is the penultimate step in the biosynthesis of riboflavin.</text>
</comment>
<dbReference type="EC" id="2.5.1.78" evidence="3 7"/>